<proteinExistence type="predicted"/>
<name>A0A941IBX5_9BURK</name>
<dbReference type="AlphaFoldDB" id="A0A941IBX5"/>
<keyword evidence="2" id="KW-1185">Reference proteome</keyword>
<accession>A0A941IBX5</accession>
<sequence>MTDNQYTHIRFIAYAIPTGPALSGVGVGSYLGNSNNQVDIAMRIQVLKNAVDMARSRFSSAKDVGVINLFMVPEFFFHGVLGPYVYATDAEDPVPFLLSELRKVFNPTEYPNWTFVFGTAVTARVANLNNVFASESVLARNAIVQTLAQQLQNASGSTYQLIANTLRAFIDDCQDAPNVNVRDRAIIVSNILLDTPTQKLDANVMTSEKYYVSEEDFLLCPSTAGDQIITEQMIAYFPIDLSNGDIKQHAFDKYAIFRQNYALGNAPPHLDFAVEICLDHDDGRLRNNLGLQPYPQKSDGIHIQLIPSYGSQIVQENVVANHGGFVFNCDGQTVLNERIGPQEGNLYGVESLYVNYTSGNYSAHSQLARVETAALGNDPNISPASFQIMPSNDTSVVEVDEPHLTQGTFSDYFAAGPGALHIYGLNNPFLLAMQSP</sequence>
<evidence type="ECO:0000313" key="2">
    <source>
        <dbReference type="Proteomes" id="UP000678545"/>
    </source>
</evidence>
<dbReference type="Proteomes" id="UP000678545">
    <property type="component" value="Unassembled WGS sequence"/>
</dbReference>
<evidence type="ECO:0000313" key="1">
    <source>
        <dbReference type="EMBL" id="MBR7799564.1"/>
    </source>
</evidence>
<comment type="caution">
    <text evidence="1">The sequence shown here is derived from an EMBL/GenBank/DDBJ whole genome shotgun (WGS) entry which is preliminary data.</text>
</comment>
<dbReference type="EMBL" id="JAGSPJ010000002">
    <property type="protein sequence ID" value="MBR7799564.1"/>
    <property type="molecule type" value="Genomic_DNA"/>
</dbReference>
<organism evidence="1 2">
    <name type="scientific">Undibacterium fentianense</name>
    <dbReference type="NCBI Taxonomy" id="2828728"/>
    <lineage>
        <taxon>Bacteria</taxon>
        <taxon>Pseudomonadati</taxon>
        <taxon>Pseudomonadota</taxon>
        <taxon>Betaproteobacteria</taxon>
        <taxon>Burkholderiales</taxon>
        <taxon>Oxalobacteraceae</taxon>
        <taxon>Undibacterium</taxon>
    </lineage>
</organism>
<dbReference type="RefSeq" id="WP_212674710.1">
    <property type="nucleotide sequence ID" value="NZ_JAGSPJ010000002.1"/>
</dbReference>
<protein>
    <submittedName>
        <fullName evidence="1">Uncharacterized protein</fullName>
    </submittedName>
</protein>
<gene>
    <name evidence="1" type="ORF">KDM90_06095</name>
</gene>
<reference evidence="1" key="1">
    <citation type="submission" date="2021-04" db="EMBL/GenBank/DDBJ databases">
        <title>novel species isolated from subtropical streams in China.</title>
        <authorList>
            <person name="Lu H."/>
        </authorList>
    </citation>
    <scope>NUCLEOTIDE SEQUENCE</scope>
    <source>
        <strain evidence="1">FT137W</strain>
    </source>
</reference>